<evidence type="ECO:0000313" key="2">
    <source>
        <dbReference type="EMBL" id="UTC24154.1"/>
    </source>
</evidence>
<keyword evidence="1" id="KW-1133">Transmembrane helix</keyword>
<evidence type="ECO:0000256" key="1">
    <source>
        <dbReference type="SAM" id="Phobius"/>
    </source>
</evidence>
<keyword evidence="3" id="KW-1185">Reference proteome</keyword>
<proteinExistence type="predicted"/>
<feature type="transmembrane region" description="Helical" evidence="1">
    <location>
        <begin position="21"/>
        <end position="38"/>
    </location>
</feature>
<accession>A0ABY5DKA4</accession>
<dbReference type="RefSeq" id="WP_258567938.1">
    <property type="nucleotide sequence ID" value="NZ_CP092900.1"/>
</dbReference>
<protein>
    <submittedName>
        <fullName evidence="2">Uncharacterized protein</fullName>
    </submittedName>
</protein>
<dbReference type="EMBL" id="CP092900">
    <property type="protein sequence ID" value="UTC24154.1"/>
    <property type="molecule type" value="Genomic_DNA"/>
</dbReference>
<feature type="transmembrane region" description="Helical" evidence="1">
    <location>
        <begin position="106"/>
        <end position="125"/>
    </location>
</feature>
<feature type="transmembrane region" description="Helical" evidence="1">
    <location>
        <begin position="44"/>
        <end position="62"/>
    </location>
</feature>
<name>A0ABY5DKA4_9GAMM</name>
<feature type="transmembrane region" description="Helical" evidence="1">
    <location>
        <begin position="83"/>
        <end position="100"/>
    </location>
</feature>
<organism evidence="2 3">
    <name type="scientific">Candidatus Comchoanobacter bicostacola</name>
    <dbReference type="NCBI Taxonomy" id="2919598"/>
    <lineage>
        <taxon>Bacteria</taxon>
        <taxon>Pseudomonadati</taxon>
        <taxon>Pseudomonadota</taxon>
        <taxon>Gammaproteobacteria</taxon>
        <taxon>Candidatus Comchoanobacterales</taxon>
        <taxon>Candidatus Comchoanobacteraceae</taxon>
        <taxon>Candidatus Comchoanobacter</taxon>
    </lineage>
</organism>
<keyword evidence="1" id="KW-0812">Transmembrane</keyword>
<gene>
    <name evidence="2" type="ORF">MMH89_02810</name>
</gene>
<sequence length="385" mass="41819">MTYFSNSRGDQTYKSLAFSRWLVILALLGSFYRALYNLTSVVHLAFPLPAILVCTVIGMLVVRSNTFNWNNYLKGRANRSYSIVDALLTGVCAFVGFASVSASTIMATYALLMLAGVGVGLYALIAKRKESPKVLSKTNIVPERTGSSSSVFKSIVSAPVNKLFGAKMLANLEAIKPVADDEKELAVNQRILAQRMSGAVAESAKTRGLEVSNWRVALDAWSKFLNQGSSSVQSKCGECPCSPKSVHGQTESKAMEDFRGMLGKLSVRDWSQFSLEALNVFSDVLRPLDSTFEGPFSQNIADAKKLFSTGSPKLVGVYLKDGVSAPVVRRPGIEGEGRSWDLFLKCDQLNQEQKHGVVAYQAIRSELYANGMLPAAGTLVESLPK</sequence>
<reference evidence="2 3" key="1">
    <citation type="journal article" date="2022" name="Nat. Microbiol.">
        <title>The microbiome of a bacterivorous marine choanoflagellate contains a resource-demanding obligate bacterial associate.</title>
        <authorList>
            <person name="Needham D.M."/>
            <person name="Poirier C."/>
            <person name="Bachy C."/>
            <person name="George E.E."/>
            <person name="Wilken S."/>
            <person name="Yung C.C.M."/>
            <person name="Limardo A.J."/>
            <person name="Morando M."/>
            <person name="Sudek L."/>
            <person name="Malmstrom R.R."/>
            <person name="Keeling P.J."/>
            <person name="Santoro A.E."/>
            <person name="Worden A.Z."/>
        </authorList>
    </citation>
    <scope>NUCLEOTIDE SEQUENCE [LARGE SCALE GENOMIC DNA]</scope>
    <source>
        <strain evidence="2 3">Comchoano-1</strain>
    </source>
</reference>
<evidence type="ECO:0000313" key="3">
    <source>
        <dbReference type="Proteomes" id="UP001055955"/>
    </source>
</evidence>
<keyword evidence="1" id="KW-0472">Membrane</keyword>
<dbReference type="Proteomes" id="UP001055955">
    <property type="component" value="Chromosome"/>
</dbReference>